<keyword evidence="2" id="KW-1185">Reference proteome</keyword>
<organism evidence="1 2">
    <name type="scientific">Pontiella desulfatans</name>
    <dbReference type="NCBI Taxonomy" id="2750659"/>
    <lineage>
        <taxon>Bacteria</taxon>
        <taxon>Pseudomonadati</taxon>
        <taxon>Kiritimatiellota</taxon>
        <taxon>Kiritimatiellia</taxon>
        <taxon>Kiritimatiellales</taxon>
        <taxon>Pontiellaceae</taxon>
        <taxon>Pontiella</taxon>
    </lineage>
</organism>
<dbReference type="AlphaFoldDB" id="A0A6C2TYW5"/>
<accession>A0A6C2TYW5</accession>
<proteinExistence type="predicted"/>
<reference evidence="1 2" key="1">
    <citation type="submission" date="2019-04" db="EMBL/GenBank/DDBJ databases">
        <authorList>
            <person name="Van Vliet M D."/>
        </authorList>
    </citation>
    <scope>NUCLEOTIDE SEQUENCE [LARGE SCALE GENOMIC DNA]</scope>
    <source>
        <strain evidence="1 2">F1</strain>
    </source>
</reference>
<name>A0A6C2TYW5_PONDE</name>
<sequence length="51" mass="5656">MMGLPHIQLHGRQYLLDVAASELQNPKHPWDVVPLNEAELEYYKALAGGAA</sequence>
<evidence type="ECO:0000313" key="1">
    <source>
        <dbReference type="EMBL" id="VGO12654.1"/>
    </source>
</evidence>
<dbReference type="Proteomes" id="UP000366872">
    <property type="component" value="Unassembled WGS sequence"/>
</dbReference>
<protein>
    <submittedName>
        <fullName evidence="1">Uncharacterized protein</fullName>
    </submittedName>
</protein>
<gene>
    <name evidence="1" type="ORF">PDESU_01207</name>
</gene>
<dbReference type="RefSeq" id="WP_168442013.1">
    <property type="nucleotide sequence ID" value="NZ_CAAHFG010000001.1"/>
</dbReference>
<evidence type="ECO:0000313" key="2">
    <source>
        <dbReference type="Proteomes" id="UP000366872"/>
    </source>
</evidence>
<dbReference type="EMBL" id="CAAHFG010000001">
    <property type="protein sequence ID" value="VGO12654.1"/>
    <property type="molecule type" value="Genomic_DNA"/>
</dbReference>